<keyword evidence="3" id="KW-0732">Signal</keyword>
<dbReference type="GO" id="GO:0042440">
    <property type="term" value="P:pigment metabolic process"/>
    <property type="evidence" value="ECO:0007669"/>
    <property type="project" value="UniProtKB-ARBA"/>
</dbReference>
<dbReference type="CDD" id="cd13850">
    <property type="entry name" value="CuRO_1_Abr2_like"/>
    <property type="match status" value="1"/>
</dbReference>
<accession>A0AAD4CCD0</accession>
<evidence type="ECO:0000256" key="6">
    <source>
        <dbReference type="ARBA" id="ARBA00023180"/>
    </source>
</evidence>
<dbReference type="InterPro" id="IPR001117">
    <property type="entry name" value="Cu-oxidase_2nd"/>
</dbReference>
<dbReference type="PROSITE" id="PS00080">
    <property type="entry name" value="MULTICOPPER_OXIDASE2"/>
    <property type="match status" value="1"/>
</dbReference>
<gene>
    <name evidence="11" type="ORF">FE257_002707</name>
</gene>
<dbReference type="SUPFAM" id="SSF49503">
    <property type="entry name" value="Cupredoxins"/>
    <property type="match status" value="3"/>
</dbReference>
<dbReference type="PANTHER" id="PTHR11709:SF488">
    <property type="entry name" value="LACCASE-RELATED"/>
    <property type="match status" value="1"/>
</dbReference>
<dbReference type="Pfam" id="PF00394">
    <property type="entry name" value="Cu-oxidase"/>
    <property type="match status" value="1"/>
</dbReference>
<feature type="region of interest" description="Disordered" evidence="7">
    <location>
        <begin position="96"/>
        <end position="123"/>
    </location>
</feature>
<comment type="caution">
    <text evidence="11">The sequence shown here is derived from an EMBL/GenBank/DDBJ whole genome shotgun (WGS) entry which is preliminary data.</text>
</comment>
<evidence type="ECO:0000256" key="2">
    <source>
        <dbReference type="ARBA" id="ARBA00022723"/>
    </source>
</evidence>
<keyword evidence="12" id="KW-1185">Reference proteome</keyword>
<dbReference type="PANTHER" id="PTHR11709">
    <property type="entry name" value="MULTI-COPPER OXIDASE"/>
    <property type="match status" value="1"/>
</dbReference>
<dbReference type="InterPro" id="IPR008972">
    <property type="entry name" value="Cupredoxin"/>
</dbReference>
<dbReference type="FunFam" id="2.60.40.420:FF:000036">
    <property type="entry name" value="L-ascorbate oxidase"/>
    <property type="match status" value="1"/>
</dbReference>
<dbReference type="EMBL" id="VCAU01000144">
    <property type="protein sequence ID" value="KAF9883864.1"/>
    <property type="molecule type" value="Genomic_DNA"/>
</dbReference>
<evidence type="ECO:0000256" key="7">
    <source>
        <dbReference type="SAM" id="MobiDB-lite"/>
    </source>
</evidence>
<feature type="domain" description="Plastocyanin-like" evidence="9">
    <location>
        <begin position="543"/>
        <end position="659"/>
    </location>
</feature>
<organism evidence="11 12">
    <name type="scientific">Aspergillus nanangensis</name>
    <dbReference type="NCBI Taxonomy" id="2582783"/>
    <lineage>
        <taxon>Eukaryota</taxon>
        <taxon>Fungi</taxon>
        <taxon>Dikarya</taxon>
        <taxon>Ascomycota</taxon>
        <taxon>Pezizomycotina</taxon>
        <taxon>Eurotiomycetes</taxon>
        <taxon>Eurotiomycetidae</taxon>
        <taxon>Eurotiales</taxon>
        <taxon>Aspergillaceae</taxon>
        <taxon>Aspergillus</taxon>
        <taxon>Aspergillus subgen. Circumdati</taxon>
    </lineage>
</organism>
<sequence length="675" mass="75523">MSPSNFDDFILDDEPNQNVDYLAYKWGLDDIRATRAYVNRQRETLGNFIRLNNALWRAWIKNQARLPSSHASLIEWDRDTDTTWLYGPFKPGRILRSDSDKSSDNQPLPRSLLKEKRTGSPDGVTREMIFVNGQFPGPPIVVNEGDEVIVDVRNNMSFNTSIHFHGIEQKDTPWSDGVAGLSQWAIKPGQTHRYKWKANTYGTYWYHAHDKSEIMDGLYGPIRIRPSSGTESPFSMISEDSDDIEAMKSAEKHGQLVVLSDWEHFTSAEYINTMNETGYDIFCSDSILVNGKGSVYCKDPEVLTSLMPPPAKNLINGTLTDKGCLPFVRPLQGDWKHHPEKLPPGLNSGCVPSNGSKAAIYVDADQQWATFHLISAASLKVLVVSIDEHPMYVYEVDGGYIEPQLVHSLTMYNGERYSVMVRLDKEPASYTMRVANSGGNQVISGFASMVYETDEPNPRSSTPYIDYGGRNVSDSVISLNPANLPPFPPISPASSADDFHLLTLGRINSSWEWKLDGSSFLPADLDTMRPAILDVDAPQLASALKITTNNDTWVDIVFQVHVQDPTPVQPPHPIHKHSNKAFLLGGARGKFQWKSIEEAMQASPGSFYPIPVYRDSFVTSPAGETWIAIRYHVENPGPFLLHCHMQTHLAGGMGMVIMDGVDAWPEVEERMVDSW</sequence>
<evidence type="ECO:0000256" key="3">
    <source>
        <dbReference type="ARBA" id="ARBA00022729"/>
    </source>
</evidence>
<keyword evidence="4" id="KW-0560">Oxidoreductase</keyword>
<dbReference type="Proteomes" id="UP001194746">
    <property type="component" value="Unassembled WGS sequence"/>
</dbReference>
<keyword evidence="5" id="KW-0186">Copper</keyword>
<evidence type="ECO:0000259" key="10">
    <source>
        <dbReference type="Pfam" id="PF07732"/>
    </source>
</evidence>
<name>A0AAD4CCD0_ASPNN</name>
<evidence type="ECO:0000313" key="11">
    <source>
        <dbReference type="EMBL" id="KAF9883864.1"/>
    </source>
</evidence>
<proteinExistence type="inferred from homology"/>
<comment type="similarity">
    <text evidence="1">Belongs to the multicopper oxidase family.</text>
</comment>
<dbReference type="AlphaFoldDB" id="A0AAD4CCD0"/>
<feature type="domain" description="Plastocyanin-like" evidence="8">
    <location>
        <begin position="257"/>
        <end position="438"/>
    </location>
</feature>
<dbReference type="GO" id="GO:0005507">
    <property type="term" value="F:copper ion binding"/>
    <property type="evidence" value="ECO:0007669"/>
    <property type="project" value="InterPro"/>
</dbReference>
<dbReference type="InterPro" id="IPR011707">
    <property type="entry name" value="Cu-oxidase-like_N"/>
</dbReference>
<reference evidence="11" key="1">
    <citation type="journal article" date="2019" name="Beilstein J. Org. Chem.">
        <title>Nanangenines: drimane sesquiterpenoids as the dominant metabolite cohort of a novel Australian fungus, Aspergillus nanangensis.</title>
        <authorList>
            <person name="Lacey H.J."/>
            <person name="Gilchrist C.L.M."/>
            <person name="Crombie A."/>
            <person name="Kalaitzis J.A."/>
            <person name="Vuong D."/>
            <person name="Rutledge P.J."/>
            <person name="Turner P."/>
            <person name="Pitt J.I."/>
            <person name="Lacey E."/>
            <person name="Chooi Y.H."/>
            <person name="Piggott A.M."/>
        </authorList>
    </citation>
    <scope>NUCLEOTIDE SEQUENCE</scope>
    <source>
        <strain evidence="11">MST-FP2251</strain>
    </source>
</reference>
<keyword evidence="6" id="KW-0325">Glycoprotein</keyword>
<dbReference type="InterPro" id="IPR033138">
    <property type="entry name" value="Cu_oxidase_CS"/>
</dbReference>
<dbReference type="GO" id="GO:0052716">
    <property type="term" value="F:hydroquinone:oxygen oxidoreductase activity"/>
    <property type="evidence" value="ECO:0007669"/>
    <property type="project" value="UniProtKB-ARBA"/>
</dbReference>
<dbReference type="Gene3D" id="2.60.40.420">
    <property type="entry name" value="Cupredoxins - blue copper proteins"/>
    <property type="match status" value="3"/>
</dbReference>
<dbReference type="PROSITE" id="PS00079">
    <property type="entry name" value="MULTICOPPER_OXIDASE1"/>
    <property type="match status" value="1"/>
</dbReference>
<dbReference type="CDD" id="cd13876">
    <property type="entry name" value="CuRO_2_Abr2_like"/>
    <property type="match status" value="1"/>
</dbReference>
<evidence type="ECO:0000256" key="5">
    <source>
        <dbReference type="ARBA" id="ARBA00023008"/>
    </source>
</evidence>
<evidence type="ECO:0000259" key="8">
    <source>
        <dbReference type="Pfam" id="PF00394"/>
    </source>
</evidence>
<reference evidence="11" key="2">
    <citation type="submission" date="2020-02" db="EMBL/GenBank/DDBJ databases">
        <authorList>
            <person name="Gilchrist C.L.M."/>
            <person name="Chooi Y.-H."/>
        </authorList>
    </citation>
    <scope>NUCLEOTIDE SEQUENCE</scope>
    <source>
        <strain evidence="11">MST-FP2251</strain>
    </source>
</reference>
<protein>
    <submittedName>
        <fullName evidence="11">Uncharacterized protein</fullName>
    </submittedName>
</protein>
<dbReference type="CDD" id="cd13898">
    <property type="entry name" value="CuRO_3_Abr2_like"/>
    <property type="match status" value="1"/>
</dbReference>
<evidence type="ECO:0000259" key="9">
    <source>
        <dbReference type="Pfam" id="PF07731"/>
    </source>
</evidence>
<dbReference type="InterPro" id="IPR002355">
    <property type="entry name" value="Cu_oxidase_Cu_BS"/>
</dbReference>
<dbReference type="InterPro" id="IPR011706">
    <property type="entry name" value="Cu-oxidase_C"/>
</dbReference>
<dbReference type="InterPro" id="IPR045087">
    <property type="entry name" value="Cu-oxidase_fam"/>
</dbReference>
<dbReference type="Pfam" id="PF07732">
    <property type="entry name" value="Cu-oxidase_3"/>
    <property type="match status" value="1"/>
</dbReference>
<evidence type="ECO:0000256" key="4">
    <source>
        <dbReference type="ARBA" id="ARBA00023002"/>
    </source>
</evidence>
<evidence type="ECO:0000256" key="1">
    <source>
        <dbReference type="ARBA" id="ARBA00010609"/>
    </source>
</evidence>
<keyword evidence="2" id="KW-0479">Metal-binding</keyword>
<feature type="domain" description="Plastocyanin-like" evidence="10">
    <location>
        <begin position="118"/>
        <end position="227"/>
    </location>
</feature>
<dbReference type="Pfam" id="PF07731">
    <property type="entry name" value="Cu-oxidase_2"/>
    <property type="match status" value="1"/>
</dbReference>
<evidence type="ECO:0000313" key="12">
    <source>
        <dbReference type="Proteomes" id="UP001194746"/>
    </source>
</evidence>